<accession>A0A915A0J5</accession>
<evidence type="ECO:0000313" key="2">
    <source>
        <dbReference type="WBParaSite" id="PgE114_g002_t03"/>
    </source>
</evidence>
<evidence type="ECO:0000313" key="1">
    <source>
        <dbReference type="Proteomes" id="UP000887569"/>
    </source>
</evidence>
<reference evidence="2" key="1">
    <citation type="submission" date="2022-11" db="UniProtKB">
        <authorList>
            <consortium name="WormBaseParasite"/>
        </authorList>
    </citation>
    <scope>IDENTIFICATION</scope>
</reference>
<proteinExistence type="predicted"/>
<protein>
    <submittedName>
        <fullName evidence="2">Oxidoreductase-like domain-containing protein</fullName>
    </submittedName>
</protein>
<organism evidence="1 2">
    <name type="scientific">Parascaris univalens</name>
    <name type="common">Nematode worm</name>
    <dbReference type="NCBI Taxonomy" id="6257"/>
    <lineage>
        <taxon>Eukaryota</taxon>
        <taxon>Metazoa</taxon>
        <taxon>Ecdysozoa</taxon>
        <taxon>Nematoda</taxon>
        <taxon>Chromadorea</taxon>
        <taxon>Rhabditida</taxon>
        <taxon>Spirurina</taxon>
        <taxon>Ascaridomorpha</taxon>
        <taxon>Ascaridoidea</taxon>
        <taxon>Ascarididae</taxon>
        <taxon>Parascaris</taxon>
    </lineage>
</organism>
<dbReference type="WBParaSite" id="PgE114_g002_t03">
    <property type="protein sequence ID" value="PgE114_g002_t03"/>
    <property type="gene ID" value="PgE114_g002"/>
</dbReference>
<dbReference type="AlphaFoldDB" id="A0A915A0J5"/>
<dbReference type="Proteomes" id="UP000887569">
    <property type="component" value="Unplaced"/>
</dbReference>
<keyword evidence="1" id="KW-1185">Reference proteome</keyword>
<sequence>MIDSSSKETKNKTARQSKPEGVHRVLVFFEKNDGNSAATTLLATLPPAGAPAAGGQPASAKAPTNATDCISLCSYSRASCKSFSWCSGRSSGNSCCSSFNSDSCEINLTSAT</sequence>
<name>A0A915A0J5_PARUN</name>